<dbReference type="AlphaFoldDB" id="A0A1T4LNV6"/>
<accession>A0A1T4LNV6</accession>
<proteinExistence type="predicted"/>
<dbReference type="Proteomes" id="UP000190328">
    <property type="component" value="Unassembled WGS sequence"/>
</dbReference>
<keyword evidence="2" id="KW-1185">Reference proteome</keyword>
<evidence type="ECO:0000313" key="1">
    <source>
        <dbReference type="EMBL" id="SJZ56341.1"/>
    </source>
</evidence>
<reference evidence="2" key="1">
    <citation type="submission" date="2017-02" db="EMBL/GenBank/DDBJ databases">
        <authorList>
            <person name="Varghese N."/>
            <person name="Submissions S."/>
        </authorList>
    </citation>
    <scope>NUCLEOTIDE SEQUENCE [LARGE SCALE GENOMIC DNA]</scope>
    <source>
        <strain evidence="2">ATCC BAA-1030</strain>
    </source>
</reference>
<dbReference type="PROSITE" id="PS51257">
    <property type="entry name" value="PROKAR_LIPOPROTEIN"/>
    <property type="match status" value="1"/>
</dbReference>
<dbReference type="RefSeq" id="WP_078806694.1">
    <property type="nucleotide sequence ID" value="NZ_FUXI01000006.1"/>
</dbReference>
<evidence type="ECO:0008006" key="3">
    <source>
        <dbReference type="Google" id="ProtNLM"/>
    </source>
</evidence>
<evidence type="ECO:0000313" key="2">
    <source>
        <dbReference type="Proteomes" id="UP000190328"/>
    </source>
</evidence>
<organism evidence="1 2">
    <name type="scientific">Pilibacter termitis</name>
    <dbReference type="NCBI Taxonomy" id="263852"/>
    <lineage>
        <taxon>Bacteria</taxon>
        <taxon>Bacillati</taxon>
        <taxon>Bacillota</taxon>
        <taxon>Bacilli</taxon>
        <taxon>Lactobacillales</taxon>
        <taxon>Enterococcaceae</taxon>
        <taxon>Pilibacter</taxon>
    </lineage>
</organism>
<name>A0A1T4LNV6_9ENTE</name>
<dbReference type="STRING" id="263852.SAMN02745116_00740"/>
<dbReference type="OrthoDB" id="2180905at2"/>
<sequence length="260" mass="29459">MKKIILFLIAITLLTACGEKNKQDKSESSNSQNNEPRYYSYLDDIDVSNVERLLTKGFSSIDESDPKTLNEAYEYIFLARVLSIDGAVNRFNQAEQASTIGKLEILENIKGNTPKIIPFERYGGYIKVKDYYKGSSESLLEKVNRNRKVKVQDDESYIEVLFSENGNDIHLKAGAVYLMYAYYNTYIKEEPMYAIQGGQYGSLSLQATEESITQVMKQVTRSASEGVVIGKTWKVKNESDGTKQNLGDYLKNIGIKVIER</sequence>
<gene>
    <name evidence="1" type="ORF">SAMN02745116_00740</name>
</gene>
<dbReference type="EMBL" id="FUXI01000006">
    <property type="protein sequence ID" value="SJZ56341.1"/>
    <property type="molecule type" value="Genomic_DNA"/>
</dbReference>
<protein>
    <recommendedName>
        <fullName evidence="3">Lipoprotein</fullName>
    </recommendedName>
</protein>